<feature type="compositionally biased region" description="Low complexity" evidence="1">
    <location>
        <begin position="798"/>
        <end position="813"/>
    </location>
</feature>
<feature type="compositionally biased region" description="Low complexity" evidence="1">
    <location>
        <begin position="782"/>
        <end position="791"/>
    </location>
</feature>
<comment type="caution">
    <text evidence="3">The sequence shown here is derived from an EMBL/GenBank/DDBJ whole genome shotgun (WGS) entry which is preliminary data.</text>
</comment>
<accession>A0ABQ5KXR5</accession>
<feature type="compositionally biased region" description="Low complexity" evidence="1">
    <location>
        <begin position="447"/>
        <end position="479"/>
    </location>
</feature>
<feature type="region of interest" description="Disordered" evidence="1">
    <location>
        <begin position="577"/>
        <end position="664"/>
    </location>
</feature>
<protein>
    <submittedName>
        <fullName evidence="3">Uncharacterized protein</fullName>
    </submittedName>
</protein>
<feature type="region of interest" description="Disordered" evidence="1">
    <location>
        <begin position="273"/>
        <end position="343"/>
    </location>
</feature>
<feature type="region of interest" description="Disordered" evidence="1">
    <location>
        <begin position="782"/>
        <end position="837"/>
    </location>
</feature>
<feature type="compositionally biased region" description="Polar residues" evidence="1">
    <location>
        <begin position="577"/>
        <end position="588"/>
    </location>
</feature>
<feature type="compositionally biased region" description="Polar residues" evidence="1">
    <location>
        <begin position="541"/>
        <end position="557"/>
    </location>
</feature>
<keyword evidence="4" id="KW-1185">Reference proteome</keyword>
<feature type="compositionally biased region" description="Polar residues" evidence="1">
    <location>
        <begin position="647"/>
        <end position="664"/>
    </location>
</feature>
<evidence type="ECO:0000313" key="3">
    <source>
        <dbReference type="EMBL" id="GKT36219.1"/>
    </source>
</evidence>
<evidence type="ECO:0000256" key="2">
    <source>
        <dbReference type="SAM" id="Phobius"/>
    </source>
</evidence>
<feature type="compositionally biased region" description="Acidic residues" evidence="1">
    <location>
        <begin position="629"/>
        <end position="642"/>
    </location>
</feature>
<evidence type="ECO:0000313" key="4">
    <source>
        <dbReference type="Proteomes" id="UP001057375"/>
    </source>
</evidence>
<reference evidence="3" key="1">
    <citation type="submission" date="2022-03" db="EMBL/GenBank/DDBJ databases">
        <title>Draft genome sequence of Aduncisulcus paluster, a free-living microaerophilic Fornicata.</title>
        <authorList>
            <person name="Yuyama I."/>
            <person name="Kume K."/>
            <person name="Tamura T."/>
            <person name="Inagaki Y."/>
            <person name="Hashimoto T."/>
        </authorList>
    </citation>
    <scope>NUCLEOTIDE SEQUENCE</scope>
    <source>
        <strain evidence="3">NY0171</strain>
    </source>
</reference>
<feature type="compositionally biased region" description="Low complexity" evidence="1">
    <location>
        <begin position="600"/>
        <end position="611"/>
    </location>
</feature>
<gene>
    <name evidence="3" type="ORF">ADUPG1_009227</name>
</gene>
<feature type="compositionally biased region" description="Polar residues" evidence="1">
    <location>
        <begin position="322"/>
        <end position="343"/>
    </location>
</feature>
<keyword evidence="2" id="KW-1133">Transmembrane helix</keyword>
<feature type="compositionally biased region" description="Polar residues" evidence="1">
    <location>
        <begin position="286"/>
        <end position="305"/>
    </location>
</feature>
<proteinExistence type="predicted"/>
<feature type="compositionally biased region" description="Basic residues" evidence="1">
    <location>
        <begin position="814"/>
        <end position="837"/>
    </location>
</feature>
<feature type="compositionally biased region" description="Low complexity" evidence="1">
    <location>
        <begin position="491"/>
        <end position="520"/>
    </location>
</feature>
<feature type="compositionally biased region" description="Polar residues" evidence="1">
    <location>
        <begin position="874"/>
        <end position="888"/>
    </location>
</feature>
<keyword evidence="2" id="KW-0812">Transmembrane</keyword>
<feature type="region of interest" description="Disordered" evidence="1">
    <location>
        <begin position="865"/>
        <end position="899"/>
    </location>
</feature>
<feature type="compositionally biased region" description="Low complexity" evidence="1">
    <location>
        <begin position="159"/>
        <end position="173"/>
    </location>
</feature>
<organism evidence="3 4">
    <name type="scientific">Aduncisulcus paluster</name>
    <dbReference type="NCBI Taxonomy" id="2918883"/>
    <lineage>
        <taxon>Eukaryota</taxon>
        <taxon>Metamonada</taxon>
        <taxon>Carpediemonas-like organisms</taxon>
        <taxon>Aduncisulcus</taxon>
    </lineage>
</organism>
<sequence length="965" mass="105108">MLKKSFSATDISTIKSHRKNGKFDISRRIHSPEESSQLLVSPLETLQAAASIADQLSSLSSVESSISVTSTASIAKEFAYVAKTIRRALAAHDVAGARALLRKFEDGYQKIASEGLDSSISNLSQYLESSHDVSITNMDRSIGETYGSVFPPPPSVVSSSSRSLSLSHTPRPSVRSYPTSPHNEYKTTLIGVDGASDSIKHDGFPLDLANPNHMPFHPGSFSKFIPLRLRFDPKRRATMDISGNHIHHPQILSAKSARACAYTQSARLPLCHSRFPFSPRDDRSGDSTPSTSARCSMPSSGTHTPSPMIKGSIPSLRIAGATPNSQNTMLSTQPPFSSFSTIGEGTADQLQDSIPLLSTAILTLRSQSTSTRTPREDIDKESDSIEIPVVSNTFPTTQDVFDNHKLQEAVLLPPCSLKLCHTAESSSSLRESNRDSFGSYRESFGGSPRSTTTPSSLLQTITTVPSRRDGSSSSKCSPDQAVKGSQVLRKSSTASALSSSKDSNSFCCSLPSDDPSSSKASKLKRSISLGNPSTNKKKRSSPTLISSKASSNDNSFVEQDHTTGIVAFQKYSTVYSDSRSPYSQSTPHKTPHNEYECEDSLSTNDSSLSESGTGSEFGIVVPHPSAIPSEEEELQEEEEEEEPRIYSSKQDSKPSLMSVSSRETLLQYTRMSQSPNHDEQPQQTIIPSASTLNNSSPSNPFGHDVPRQKEGEEVFELQDKSGIEEAGHAHDKESDRDVAVDASKTMSDADVYSEFNNKNLSFSLPSLFDTPLRHPRTQFYSSLPHSLSSSPQRLFCKVQSSRDSVRSTSSSQHSYKHGRRHSHSTHGHSHSARRSRSHIGRHILQSRVLESSSLAHHHSARSSAVLSVSRSSSGNNSTSEINLSTASAKNKDKRGGGDRIRVEEAGIVPSETSMKKAKNDKDGFFDKMNVPLERQIHFFRKTAILLGILFLVAIIGIIILLIVFV</sequence>
<dbReference type="Proteomes" id="UP001057375">
    <property type="component" value="Unassembled WGS sequence"/>
</dbReference>
<feature type="transmembrane region" description="Helical" evidence="2">
    <location>
        <begin position="943"/>
        <end position="964"/>
    </location>
</feature>
<evidence type="ECO:0000256" key="1">
    <source>
        <dbReference type="SAM" id="MobiDB-lite"/>
    </source>
</evidence>
<keyword evidence="2" id="KW-0472">Membrane</keyword>
<name>A0ABQ5KXR5_9EUKA</name>
<dbReference type="EMBL" id="BQXS01011166">
    <property type="protein sequence ID" value="GKT36219.1"/>
    <property type="molecule type" value="Genomic_DNA"/>
</dbReference>
<feature type="region of interest" description="Disordered" evidence="1">
    <location>
        <begin position="428"/>
        <end position="557"/>
    </location>
</feature>
<feature type="compositionally biased region" description="Basic and acidic residues" evidence="1">
    <location>
        <begin position="889"/>
        <end position="899"/>
    </location>
</feature>
<feature type="region of interest" description="Disordered" evidence="1">
    <location>
        <begin position="159"/>
        <end position="182"/>
    </location>
</feature>